<dbReference type="InterPro" id="IPR027802">
    <property type="entry name" value="Multi-ubiquitin_dom"/>
</dbReference>
<name>A0A560FRZ0_9PROT</name>
<feature type="region of interest" description="Disordered" evidence="1">
    <location>
        <begin position="1"/>
        <end position="24"/>
    </location>
</feature>
<reference evidence="3 4" key="1">
    <citation type="submission" date="2019-06" db="EMBL/GenBank/DDBJ databases">
        <title>Genomic Encyclopedia of Type Strains, Phase IV (KMG-V): Genome sequencing to study the core and pangenomes of soil and plant-associated prokaryotes.</title>
        <authorList>
            <person name="Whitman W."/>
        </authorList>
    </citation>
    <scope>NUCLEOTIDE SEQUENCE [LARGE SCALE GENOMIC DNA]</scope>
    <source>
        <strain evidence="3 4">BR 11880</strain>
    </source>
</reference>
<accession>A0A560FRZ0</accession>
<evidence type="ECO:0000313" key="3">
    <source>
        <dbReference type="EMBL" id="TWB24406.1"/>
    </source>
</evidence>
<dbReference type="EMBL" id="VITN01000001">
    <property type="protein sequence ID" value="TWB24406.1"/>
    <property type="molecule type" value="Genomic_DNA"/>
</dbReference>
<feature type="domain" description="Multi-ubiquitin" evidence="2">
    <location>
        <begin position="35"/>
        <end position="99"/>
    </location>
</feature>
<evidence type="ECO:0000256" key="1">
    <source>
        <dbReference type="SAM" id="MobiDB-lite"/>
    </source>
</evidence>
<dbReference type="Pfam" id="PF14452">
    <property type="entry name" value="Multi_ubiq"/>
    <property type="match status" value="1"/>
</dbReference>
<dbReference type="AlphaFoldDB" id="A0A560FRZ0"/>
<organism evidence="3 4">
    <name type="scientific">Nitrospirillum amazonense</name>
    <dbReference type="NCBI Taxonomy" id="28077"/>
    <lineage>
        <taxon>Bacteria</taxon>
        <taxon>Pseudomonadati</taxon>
        <taxon>Pseudomonadota</taxon>
        <taxon>Alphaproteobacteria</taxon>
        <taxon>Rhodospirillales</taxon>
        <taxon>Azospirillaceae</taxon>
        <taxon>Nitrospirillum</taxon>
    </lineage>
</organism>
<proteinExistence type="predicted"/>
<dbReference type="Proteomes" id="UP000319859">
    <property type="component" value="Unassembled WGS sequence"/>
</dbReference>
<comment type="caution">
    <text evidence="3">The sequence shown here is derived from an EMBL/GenBank/DDBJ whole genome shotgun (WGS) entry which is preliminary data.</text>
</comment>
<evidence type="ECO:0000259" key="2">
    <source>
        <dbReference type="Pfam" id="PF14452"/>
    </source>
</evidence>
<evidence type="ECO:0000313" key="4">
    <source>
        <dbReference type="Proteomes" id="UP000319859"/>
    </source>
</evidence>
<sequence length="106" mass="10909">MPAAPIHPSLTSDQAPDQAGPAHAVDVHSAGATCEIFVNRRRFAIGNQMVTAADIAALLGVPADNAVVERGGPSGEWVALSLADTLDVHPGDTFLVTRQFVMGGHG</sequence>
<gene>
    <name evidence="3" type="ORF">FBZ89_10131</name>
</gene>
<protein>
    <submittedName>
        <fullName evidence="3">Multiubiquitin</fullName>
    </submittedName>
</protein>